<dbReference type="InterPro" id="IPR024529">
    <property type="entry name" value="ECF_trnsprt_substrate-spec"/>
</dbReference>
<dbReference type="KEGG" id="bliq:INP51_14185"/>
<keyword evidence="6 9" id="KW-1133">Transmembrane helix</keyword>
<protein>
    <recommendedName>
        <fullName evidence="8">Riboflavin transporter</fullName>
    </recommendedName>
</protein>
<evidence type="ECO:0000256" key="1">
    <source>
        <dbReference type="ARBA" id="ARBA00004651"/>
    </source>
</evidence>
<gene>
    <name evidence="10" type="ORF">INP51_14185</name>
</gene>
<evidence type="ECO:0000256" key="7">
    <source>
        <dbReference type="ARBA" id="ARBA00023136"/>
    </source>
</evidence>
<keyword evidence="3 8" id="KW-0813">Transport</keyword>
<dbReference type="InterPro" id="IPR025720">
    <property type="entry name" value="RibU"/>
</dbReference>
<evidence type="ECO:0000256" key="3">
    <source>
        <dbReference type="ARBA" id="ARBA00022448"/>
    </source>
</evidence>
<dbReference type="Proteomes" id="UP000593601">
    <property type="component" value="Chromosome"/>
</dbReference>
<dbReference type="GO" id="GO:0005886">
    <property type="term" value="C:plasma membrane"/>
    <property type="evidence" value="ECO:0007669"/>
    <property type="project" value="UniProtKB-SubCell"/>
</dbReference>
<feature type="transmembrane region" description="Helical" evidence="9">
    <location>
        <begin position="56"/>
        <end position="84"/>
    </location>
</feature>
<dbReference type="RefSeq" id="WP_193737389.1">
    <property type="nucleotide sequence ID" value="NZ_CP063304.1"/>
</dbReference>
<keyword evidence="5 9" id="KW-0812">Transmembrane</keyword>
<sequence length="209" mass="22191">MNTAANPQKHPGQRASKTKTMVKVAMLGALAAVLMLFAFPLPFLAPSFYELDFSEVPVLIGSFAMGPLAGAAIELVKILINLLLNGTKTMFVGELANLIVGCAFVIPAGYIYQRNKTRKHAIAGLVIGVVTMTAAAVLMNAYVLLPAYGKAFGMSQDSFIKAGAAIHSSIDSLLDFCLLLVAPFNILKGVFASVITLLLYKRISGLLGR</sequence>
<evidence type="ECO:0000256" key="8">
    <source>
        <dbReference type="PIRNR" id="PIRNR037778"/>
    </source>
</evidence>
<feature type="transmembrane region" description="Helical" evidence="9">
    <location>
        <begin position="24"/>
        <end position="44"/>
    </location>
</feature>
<evidence type="ECO:0000313" key="11">
    <source>
        <dbReference type="Proteomes" id="UP000593601"/>
    </source>
</evidence>
<name>A0A7M2RNZ8_9FIRM</name>
<dbReference type="AlphaFoldDB" id="A0A7M2RNZ8"/>
<feature type="transmembrane region" description="Helical" evidence="9">
    <location>
        <begin position="178"/>
        <end position="200"/>
    </location>
</feature>
<evidence type="ECO:0000313" key="10">
    <source>
        <dbReference type="EMBL" id="QOV21080.1"/>
    </source>
</evidence>
<evidence type="ECO:0000256" key="9">
    <source>
        <dbReference type="SAM" id="Phobius"/>
    </source>
</evidence>
<reference evidence="10 11" key="1">
    <citation type="submission" date="2020-10" db="EMBL/GenBank/DDBJ databases">
        <title>Blautia liquoris sp.nov., isolated from the mud in a fermentation cellar used for the production of Chinese strong-flavoured liquor.</title>
        <authorList>
            <person name="Lu L."/>
        </authorList>
    </citation>
    <scope>NUCLEOTIDE SEQUENCE [LARGE SCALE GENOMIC DNA]</scope>
    <source>
        <strain evidence="10 11">LZLJ-3</strain>
    </source>
</reference>
<evidence type="ECO:0000256" key="4">
    <source>
        <dbReference type="ARBA" id="ARBA00022475"/>
    </source>
</evidence>
<dbReference type="PANTHER" id="PTHR38438">
    <property type="entry name" value="RIBOFLAVIN TRANSPORTER RIBU"/>
    <property type="match status" value="1"/>
</dbReference>
<dbReference type="PANTHER" id="PTHR38438:SF1">
    <property type="entry name" value="RIBOFLAVIN TRANSPORTER RIBU"/>
    <property type="match status" value="1"/>
</dbReference>
<proteinExistence type="inferred from homology"/>
<evidence type="ECO:0000256" key="6">
    <source>
        <dbReference type="ARBA" id="ARBA00022989"/>
    </source>
</evidence>
<keyword evidence="7 8" id="KW-0472">Membrane</keyword>
<feature type="transmembrane region" description="Helical" evidence="9">
    <location>
        <begin position="124"/>
        <end position="145"/>
    </location>
</feature>
<keyword evidence="4 8" id="KW-1003">Cell membrane</keyword>
<comment type="similarity">
    <text evidence="2 8">Belongs to the prokaryotic riboflavin transporter (P-RFT) (TC 2.A.87) family.</text>
</comment>
<dbReference type="PIRSF" id="PIRSF037778">
    <property type="entry name" value="UCP037778_transp_RibU"/>
    <property type="match status" value="1"/>
</dbReference>
<accession>A0A7M2RNZ8</accession>
<dbReference type="GO" id="GO:0032217">
    <property type="term" value="F:riboflavin transmembrane transporter activity"/>
    <property type="evidence" value="ECO:0007669"/>
    <property type="project" value="UniProtKB-UniRule"/>
</dbReference>
<dbReference type="Gene3D" id="1.10.1760.20">
    <property type="match status" value="1"/>
</dbReference>
<keyword evidence="11" id="KW-1185">Reference proteome</keyword>
<dbReference type="EMBL" id="CP063304">
    <property type="protein sequence ID" value="QOV21080.1"/>
    <property type="molecule type" value="Genomic_DNA"/>
</dbReference>
<comment type="subcellular location">
    <subcellularLocation>
        <location evidence="1">Cell membrane</location>
        <topology evidence="1">Multi-pass membrane protein</topology>
    </subcellularLocation>
</comment>
<evidence type="ECO:0000256" key="2">
    <source>
        <dbReference type="ARBA" id="ARBA00005540"/>
    </source>
</evidence>
<dbReference type="Pfam" id="PF12822">
    <property type="entry name" value="ECF_trnsprt"/>
    <property type="match status" value="1"/>
</dbReference>
<evidence type="ECO:0000256" key="5">
    <source>
        <dbReference type="ARBA" id="ARBA00022692"/>
    </source>
</evidence>
<comment type="function">
    <text evidence="8">Probably a riboflavin-binding protein that interacts with the energy-coupling factor (ECF) ABC-transporter complex.</text>
</comment>
<organism evidence="10 11">
    <name type="scientific">Blautia liquoris</name>
    <dbReference type="NCBI Taxonomy" id="2779518"/>
    <lineage>
        <taxon>Bacteria</taxon>
        <taxon>Bacillati</taxon>
        <taxon>Bacillota</taxon>
        <taxon>Clostridia</taxon>
        <taxon>Lachnospirales</taxon>
        <taxon>Lachnospiraceae</taxon>
        <taxon>Blautia</taxon>
    </lineage>
</organism>